<reference evidence="2" key="1">
    <citation type="submission" date="2021-05" db="EMBL/GenBank/DDBJ databases">
        <title>Comparative genomics of three Colletotrichum scovillei strains and genetic complementation revealed genes involved fungal growth and virulence on chili pepper.</title>
        <authorList>
            <person name="Hsieh D.-K."/>
            <person name="Chuang S.-C."/>
            <person name="Chen C.-Y."/>
            <person name="Chao Y.-T."/>
            <person name="Lu M.-Y.J."/>
            <person name="Lee M.-H."/>
            <person name="Shih M.-C."/>
        </authorList>
    </citation>
    <scope>NUCLEOTIDE SEQUENCE</scope>
    <source>
        <strain evidence="2">Coll-153</strain>
    </source>
</reference>
<proteinExistence type="predicted"/>
<dbReference type="EMBL" id="JAESDN010000017">
    <property type="protein sequence ID" value="KAG7040931.1"/>
    <property type="molecule type" value="Genomic_DNA"/>
</dbReference>
<evidence type="ECO:0000313" key="2">
    <source>
        <dbReference type="EMBL" id="KAG7040931.1"/>
    </source>
</evidence>
<keyword evidence="3" id="KW-1185">Reference proteome</keyword>
<name>A0A9P7U3Q8_9PEZI</name>
<organism evidence="2 3">
    <name type="scientific">Colletotrichum scovillei</name>
    <dbReference type="NCBI Taxonomy" id="1209932"/>
    <lineage>
        <taxon>Eukaryota</taxon>
        <taxon>Fungi</taxon>
        <taxon>Dikarya</taxon>
        <taxon>Ascomycota</taxon>
        <taxon>Pezizomycotina</taxon>
        <taxon>Sordariomycetes</taxon>
        <taxon>Hypocreomycetidae</taxon>
        <taxon>Glomerellales</taxon>
        <taxon>Glomerellaceae</taxon>
        <taxon>Colletotrichum</taxon>
        <taxon>Colletotrichum acutatum species complex</taxon>
    </lineage>
</organism>
<dbReference type="Proteomes" id="UP000699042">
    <property type="component" value="Unassembled WGS sequence"/>
</dbReference>
<evidence type="ECO:0000256" key="1">
    <source>
        <dbReference type="SAM" id="MobiDB-lite"/>
    </source>
</evidence>
<protein>
    <submittedName>
        <fullName evidence="2">Uncharacterized protein</fullName>
    </submittedName>
</protein>
<evidence type="ECO:0000313" key="3">
    <source>
        <dbReference type="Proteomes" id="UP000699042"/>
    </source>
</evidence>
<sequence>MDGNRKMSFGDRSYGKAVLAVDFKGAIFPYYPEQGFDSFHGVTDKLGVKPEGTSFQSARASQMSPAAANHRYSRQLDRILPH</sequence>
<gene>
    <name evidence="2" type="ORF">JMJ77_010035</name>
</gene>
<accession>A0A9P7U3Q8</accession>
<comment type="caution">
    <text evidence="2">The sequence shown here is derived from an EMBL/GenBank/DDBJ whole genome shotgun (WGS) entry which is preliminary data.</text>
</comment>
<dbReference type="AlphaFoldDB" id="A0A9P7U3Q8"/>
<feature type="region of interest" description="Disordered" evidence="1">
    <location>
        <begin position="58"/>
        <end position="82"/>
    </location>
</feature>